<dbReference type="EMBL" id="MG264610">
    <property type="protein sequence ID" value="AUG32628.1"/>
    <property type="molecule type" value="Genomic_DNA"/>
</dbReference>
<evidence type="ECO:0000256" key="2">
    <source>
        <dbReference type="HAMAP-Rule" id="MF_01459"/>
    </source>
</evidence>
<gene>
    <name evidence="2" type="primary">cpcS</name>
    <name evidence="3" type="ORF">PLO_650</name>
</gene>
<evidence type="ECO:0000313" key="3">
    <source>
        <dbReference type="EMBL" id="AUG32628.1"/>
    </source>
</evidence>
<dbReference type="HAMAP" id="MF_01459">
    <property type="entry name" value="Chrphore_lyase_CpxS"/>
    <property type="match status" value="1"/>
</dbReference>
<geneLocation type="plastid" evidence="3"/>
<proteinExistence type="inferred from homology"/>
<dbReference type="InterPro" id="IPR012674">
    <property type="entry name" value="Calycin"/>
</dbReference>
<dbReference type="AlphaFoldDB" id="A0A2H4ZQ35"/>
<keyword evidence="1 2" id="KW-0456">Lyase</keyword>
<reference evidence="3" key="1">
    <citation type="submission" date="2017-10" db="EMBL/GenBank/DDBJ databases">
        <title>Paulinella longichromatophora chromatophore genome.</title>
        <authorList>
            <person name="Lhee D."/>
            <person name="Yoon H.S."/>
        </authorList>
    </citation>
    <scope>NUCLEOTIDE SEQUENCE</scope>
</reference>
<organism evidence="3">
    <name type="scientific">Paulinella longichromatophora</name>
    <dbReference type="NCBI Taxonomy" id="1708747"/>
    <lineage>
        <taxon>Eukaryota</taxon>
        <taxon>Sar</taxon>
        <taxon>Rhizaria</taxon>
        <taxon>Cercozoa</taxon>
        <taxon>Imbricatea</taxon>
        <taxon>Silicofilosea</taxon>
        <taxon>Euglyphida</taxon>
        <taxon>Paulinellidae</taxon>
        <taxon>Paulinella</taxon>
    </lineage>
</organism>
<name>A0A2H4ZQ35_9EUKA</name>
<dbReference type="Gene3D" id="2.40.128.20">
    <property type="match status" value="1"/>
</dbReference>
<dbReference type="Pfam" id="PF09367">
    <property type="entry name" value="CpeS"/>
    <property type="match status" value="1"/>
</dbReference>
<dbReference type="InterPro" id="IPR018536">
    <property type="entry name" value="CpcS/CpeS"/>
</dbReference>
<dbReference type="EC" id="4.-.-.-" evidence="2"/>
<comment type="similarity">
    <text evidence="2">Belongs to the CpcS/CpeS biliprotein lyase family.</text>
</comment>
<evidence type="ECO:0000256" key="1">
    <source>
        <dbReference type="ARBA" id="ARBA00023239"/>
    </source>
</evidence>
<protein>
    <recommendedName>
        <fullName evidence="2">Chromophore lyase CpcS/CpeS</fullName>
        <ecNumber evidence="2">4.-.-.-</ecNumber>
    </recommendedName>
</protein>
<sequence>MSFSITDALSFFQLSCGSWKSQRSSHHLLHRRAESGASLIIVKELEATDDRLRKVAEMHEYDANRLIGGCWVRWSGSMAWDQKGESHEGESVFGLIPNDNSGRQGFLLRDRGYAETAPVAGQFRMDEYDALILETGYDTMSTTERFWFSGPDVRLRSSVVEGLSNTASFCVETRNEYKNVFN</sequence>
<keyword evidence="3" id="KW-0934">Plastid</keyword>
<dbReference type="CDD" id="cd19433">
    <property type="entry name" value="lipocalin_CpcS-CpeS"/>
    <property type="match status" value="1"/>
</dbReference>
<accession>A0A2H4ZQ35</accession>
<comment type="function">
    <text evidence="2">Covalently attaches a chromophore to Cys residue(s) of phycobiliproteins.</text>
</comment>
<dbReference type="GO" id="GO:0016829">
    <property type="term" value="F:lyase activity"/>
    <property type="evidence" value="ECO:0007669"/>
    <property type="project" value="UniProtKB-KW"/>
</dbReference>
<dbReference type="GO" id="GO:0017006">
    <property type="term" value="P:protein-tetrapyrrole linkage"/>
    <property type="evidence" value="ECO:0007669"/>
    <property type="project" value="UniProtKB-UniRule"/>
</dbReference>